<name>A0A0F9F6L7_9ZZZZ</name>
<accession>A0A0F9F6L7</accession>
<dbReference type="EMBL" id="LAZR01022425">
    <property type="protein sequence ID" value="KKL81913.1"/>
    <property type="molecule type" value="Genomic_DNA"/>
</dbReference>
<gene>
    <name evidence="1" type="ORF">LCGC14_1990040</name>
</gene>
<protein>
    <recommendedName>
        <fullName evidence="2">SpoVT-AbrB domain-containing protein</fullName>
    </recommendedName>
</protein>
<dbReference type="AlphaFoldDB" id="A0A0F9F6L7"/>
<evidence type="ECO:0008006" key="2">
    <source>
        <dbReference type="Google" id="ProtNLM"/>
    </source>
</evidence>
<proteinExistence type="predicted"/>
<reference evidence="1" key="1">
    <citation type="journal article" date="2015" name="Nature">
        <title>Complex archaea that bridge the gap between prokaryotes and eukaryotes.</title>
        <authorList>
            <person name="Spang A."/>
            <person name="Saw J.H."/>
            <person name="Jorgensen S.L."/>
            <person name="Zaremba-Niedzwiedzka K."/>
            <person name="Martijn J."/>
            <person name="Lind A.E."/>
            <person name="van Eijk R."/>
            <person name="Schleper C."/>
            <person name="Guy L."/>
            <person name="Ettema T.J."/>
        </authorList>
    </citation>
    <scope>NUCLEOTIDE SEQUENCE</scope>
</reference>
<comment type="caution">
    <text evidence="1">The sequence shown here is derived from an EMBL/GenBank/DDBJ whole genome shotgun (WGS) entry which is preliminary data.</text>
</comment>
<evidence type="ECO:0000313" key="1">
    <source>
        <dbReference type="EMBL" id="KKL81913.1"/>
    </source>
</evidence>
<organism evidence="1">
    <name type="scientific">marine sediment metagenome</name>
    <dbReference type="NCBI Taxonomy" id="412755"/>
    <lineage>
        <taxon>unclassified sequences</taxon>
        <taxon>metagenomes</taxon>
        <taxon>ecological metagenomes</taxon>
    </lineage>
</organism>
<sequence length="52" mass="6166">MRIKIQKLREGTNHQSYRIALPKAIIEAKKWEDVEFELEDKGNMLVLRAVKK</sequence>